<gene>
    <name evidence="2" type="ORF">BB559_006041</name>
</gene>
<dbReference type="Proteomes" id="UP000245699">
    <property type="component" value="Unassembled WGS sequence"/>
</dbReference>
<accession>A0A2T9Y540</accession>
<comment type="caution">
    <text evidence="2">The sequence shown here is derived from an EMBL/GenBank/DDBJ whole genome shotgun (WGS) entry which is preliminary data.</text>
</comment>
<sequence>MFDEELDEFPIFDHKQNKSQNKNYYNHISQVQIFSDPNLISGIDIPIRKQTRKVSFSTEATQVLYIPSNNTLKQVEKAREKVSSSFPQNPSIPEEVLDPACSLTSIFMHRGNLHSFSTSPGESFMDSLTFKNTHKTPPSKGDNPFRRNYSPQ</sequence>
<evidence type="ECO:0000313" key="3">
    <source>
        <dbReference type="Proteomes" id="UP000245699"/>
    </source>
</evidence>
<evidence type="ECO:0000256" key="1">
    <source>
        <dbReference type="SAM" id="MobiDB-lite"/>
    </source>
</evidence>
<dbReference type="OrthoDB" id="5598929at2759"/>
<dbReference type="AlphaFoldDB" id="A0A2T9Y540"/>
<protein>
    <submittedName>
        <fullName evidence="2">Uncharacterized protein</fullName>
    </submittedName>
</protein>
<feature type="region of interest" description="Disordered" evidence="1">
    <location>
        <begin position="127"/>
        <end position="152"/>
    </location>
</feature>
<evidence type="ECO:0000313" key="2">
    <source>
        <dbReference type="EMBL" id="PVU87462.1"/>
    </source>
</evidence>
<reference evidence="2 3" key="1">
    <citation type="journal article" date="2018" name="MBio">
        <title>Comparative Genomics Reveals the Core Gene Toolbox for the Fungus-Insect Symbiosis.</title>
        <authorList>
            <person name="Wang Y."/>
            <person name="Stata M."/>
            <person name="Wang W."/>
            <person name="Stajich J.E."/>
            <person name="White M.M."/>
            <person name="Moncalvo J.M."/>
        </authorList>
    </citation>
    <scope>NUCLEOTIDE SEQUENCE [LARGE SCALE GENOMIC DNA]</scope>
    <source>
        <strain evidence="2 3">AUS-77-4</strain>
    </source>
</reference>
<organism evidence="2 3">
    <name type="scientific">Furculomyces boomerangus</name>
    <dbReference type="NCBI Taxonomy" id="61424"/>
    <lineage>
        <taxon>Eukaryota</taxon>
        <taxon>Fungi</taxon>
        <taxon>Fungi incertae sedis</taxon>
        <taxon>Zoopagomycota</taxon>
        <taxon>Kickxellomycotina</taxon>
        <taxon>Harpellomycetes</taxon>
        <taxon>Harpellales</taxon>
        <taxon>Harpellaceae</taxon>
        <taxon>Furculomyces</taxon>
    </lineage>
</organism>
<dbReference type="EMBL" id="MBFT01000738">
    <property type="protein sequence ID" value="PVU87462.1"/>
    <property type="molecule type" value="Genomic_DNA"/>
</dbReference>
<name>A0A2T9Y540_9FUNG</name>
<proteinExistence type="predicted"/>
<keyword evidence="3" id="KW-1185">Reference proteome</keyword>